<dbReference type="PANTHER" id="PTHR36057">
    <property type="match status" value="1"/>
</dbReference>
<dbReference type="OrthoDB" id="9808254at2"/>
<dbReference type="AlphaFoldDB" id="A0A5C1I4J2"/>
<dbReference type="SUPFAM" id="SSF52833">
    <property type="entry name" value="Thioredoxin-like"/>
    <property type="match status" value="1"/>
</dbReference>
<keyword evidence="2" id="KW-1185">Reference proteome</keyword>
<dbReference type="KEGG" id="mrub:DEO27_024955"/>
<organism evidence="1 2">
    <name type="scientific">Mucilaginibacter rubeus</name>
    <dbReference type="NCBI Taxonomy" id="2027860"/>
    <lineage>
        <taxon>Bacteria</taxon>
        <taxon>Pseudomonadati</taxon>
        <taxon>Bacteroidota</taxon>
        <taxon>Sphingobacteriia</taxon>
        <taxon>Sphingobacteriales</taxon>
        <taxon>Sphingobacteriaceae</taxon>
        <taxon>Mucilaginibacter</taxon>
    </lineage>
</organism>
<sequence length="278" mass="29833">MEKIKVIALVPLLIGAIALSVAFTNCKNTAKGNSKTPVFDGKGFALVELFTSEGCSSCPSADNLVAKVQKEIGDKPIYILAYHVDYWNRLGWKDVFSSADYSKRQNEYANWLNLSQVYTPQIVVNGKTEFVGSQEGALRNAIKAGLQGNSSTRLMLNATRNANNSASVQYKIEGETDNPHSVISLALVQKQAVVKVERGENGGRTLAHTQIVRNLQTIPLNNTSGNANIALPAGFDTQGWEIIGFVQNTGNGNILSAAKTSFKVSADSGGPGEAKNIQ</sequence>
<reference evidence="1" key="1">
    <citation type="submission" date="2019-08" db="EMBL/GenBank/DDBJ databases">
        <title>Comparative genome analysis confer to the adaptation heavy metal polluted environment.</title>
        <authorList>
            <person name="Li Y."/>
        </authorList>
    </citation>
    <scope>NUCLEOTIDE SEQUENCE [LARGE SCALE GENOMIC DNA]</scope>
    <source>
        <strain evidence="1">P1</strain>
    </source>
</reference>
<dbReference type="Proteomes" id="UP000251402">
    <property type="component" value="Chromosome"/>
</dbReference>
<dbReference type="RefSeq" id="WP_112568328.1">
    <property type="nucleotide sequence ID" value="NZ_CP043450.1"/>
</dbReference>
<dbReference type="InterPro" id="IPR010634">
    <property type="entry name" value="DUF1223"/>
</dbReference>
<gene>
    <name evidence="1" type="ORF">DEO27_024955</name>
</gene>
<dbReference type="Pfam" id="PF06764">
    <property type="entry name" value="DUF1223"/>
    <property type="match status" value="1"/>
</dbReference>
<dbReference type="Gene3D" id="3.40.30.10">
    <property type="entry name" value="Glutaredoxin"/>
    <property type="match status" value="1"/>
</dbReference>
<proteinExistence type="predicted"/>
<dbReference type="PANTHER" id="PTHR36057:SF1">
    <property type="entry name" value="LIPOPROTEIN LIPID ATTACHMENT SITE-LIKE PROTEIN, PUTATIVE (DUF1223)-RELATED"/>
    <property type="match status" value="1"/>
</dbReference>
<accession>A0A5C1I4J2</accession>
<name>A0A5C1I4J2_9SPHI</name>
<evidence type="ECO:0000313" key="1">
    <source>
        <dbReference type="EMBL" id="QEM13122.1"/>
    </source>
</evidence>
<protein>
    <submittedName>
        <fullName evidence="1">DUF1223 domain-containing protein</fullName>
    </submittedName>
</protein>
<dbReference type="EMBL" id="CP043450">
    <property type="protein sequence ID" value="QEM13122.1"/>
    <property type="molecule type" value="Genomic_DNA"/>
</dbReference>
<evidence type="ECO:0000313" key="2">
    <source>
        <dbReference type="Proteomes" id="UP000251402"/>
    </source>
</evidence>
<dbReference type="InterPro" id="IPR036249">
    <property type="entry name" value="Thioredoxin-like_sf"/>
</dbReference>